<evidence type="ECO:0000313" key="1">
    <source>
        <dbReference type="EMBL" id="MFC5463539.1"/>
    </source>
</evidence>
<name>A0ABW0LCV4_9BACI</name>
<keyword evidence="2" id="KW-1185">Reference proteome</keyword>
<evidence type="ECO:0000313" key="2">
    <source>
        <dbReference type="Proteomes" id="UP001596147"/>
    </source>
</evidence>
<comment type="caution">
    <text evidence="1">The sequence shown here is derived from an EMBL/GenBank/DDBJ whole genome shotgun (WGS) entry which is preliminary data.</text>
</comment>
<gene>
    <name evidence="1" type="ORF">ACFPM4_02095</name>
</gene>
<organism evidence="1 2">
    <name type="scientific">Lederbergia graminis</name>
    <dbReference type="NCBI Taxonomy" id="735518"/>
    <lineage>
        <taxon>Bacteria</taxon>
        <taxon>Bacillati</taxon>
        <taxon>Bacillota</taxon>
        <taxon>Bacilli</taxon>
        <taxon>Bacillales</taxon>
        <taxon>Bacillaceae</taxon>
        <taxon>Lederbergia</taxon>
    </lineage>
</organism>
<dbReference type="EMBL" id="JBHSMC010000001">
    <property type="protein sequence ID" value="MFC5463539.1"/>
    <property type="molecule type" value="Genomic_DNA"/>
</dbReference>
<reference evidence="2" key="1">
    <citation type="journal article" date="2019" name="Int. J. Syst. Evol. Microbiol.">
        <title>The Global Catalogue of Microorganisms (GCM) 10K type strain sequencing project: providing services to taxonomists for standard genome sequencing and annotation.</title>
        <authorList>
            <consortium name="The Broad Institute Genomics Platform"/>
            <consortium name="The Broad Institute Genome Sequencing Center for Infectious Disease"/>
            <person name="Wu L."/>
            <person name="Ma J."/>
        </authorList>
    </citation>
    <scope>NUCLEOTIDE SEQUENCE [LARGE SCALE GENOMIC DNA]</scope>
    <source>
        <strain evidence="2">CGMCC 1.12237</strain>
    </source>
</reference>
<accession>A0ABW0LCV4</accession>
<dbReference type="Proteomes" id="UP001596147">
    <property type="component" value="Unassembled WGS sequence"/>
</dbReference>
<protein>
    <submittedName>
        <fullName evidence="1">Uncharacterized protein</fullName>
    </submittedName>
</protein>
<dbReference type="RefSeq" id="WP_382347147.1">
    <property type="nucleotide sequence ID" value="NZ_JBHSMC010000001.1"/>
</dbReference>
<sequence>MNKKISVIVFITLFLIAATVFPYNGKPSNVNASDNPVMELESPLEMNNDDTINIENNDNNVLPVSNKDEVEEIAEKYPDELTIDNEVFVKIMDDEKFKEISDIALSYGAALYAIPYSDVFVIIKDEQPIFHMSAGVKGALPEYSTILKEAFNNDEYSEFTGLLDNIDYVVNTGKSVDVELEDYIGYSIFQSDGWIIVSY</sequence>
<proteinExistence type="predicted"/>